<gene>
    <name evidence="8" type="primary">ybeY</name>
    <name evidence="9" type="ORF">SAMN05216212_0984</name>
</gene>
<keyword evidence="3 8" id="KW-0540">Nuclease</keyword>
<dbReference type="EC" id="3.1.-.-" evidence="8"/>
<evidence type="ECO:0000256" key="5">
    <source>
        <dbReference type="ARBA" id="ARBA00022759"/>
    </source>
</evidence>
<keyword evidence="6 8" id="KW-0378">Hydrolase</keyword>
<dbReference type="InterPro" id="IPR002036">
    <property type="entry name" value="YbeY"/>
</dbReference>
<sequence>MTDVYLDVQRASRCTNLPPDEQIGRWVSAALEGHRDEAELSIRITDSEESQRLNHRYRGKDKPTNVLSFPAELPPGVPLPLLGDLVICAPVVAAEAEAQHKSLPAHWAHMVVHGTLHLLGYDHIEDHDAEIMEALEVRILAELGYPDPYQPLETPAAGETRPHRQD</sequence>
<dbReference type="Pfam" id="PF02130">
    <property type="entry name" value="YbeY"/>
    <property type="match status" value="1"/>
</dbReference>
<proteinExistence type="inferred from homology"/>
<keyword evidence="2 8" id="KW-0690">Ribosome biogenesis</keyword>
<dbReference type="InterPro" id="IPR020549">
    <property type="entry name" value="YbeY_CS"/>
</dbReference>
<comment type="function">
    <text evidence="8">Single strand-specific metallo-endoribonuclease involved in late-stage 70S ribosome quality control and in maturation of the 3' terminus of the 16S rRNA.</text>
</comment>
<keyword evidence="4 8" id="KW-0479">Metal-binding</keyword>
<dbReference type="GO" id="GO:0004521">
    <property type="term" value="F:RNA endonuclease activity"/>
    <property type="evidence" value="ECO:0007669"/>
    <property type="project" value="UniProtKB-UniRule"/>
</dbReference>
<feature type="binding site" evidence="8">
    <location>
        <position position="117"/>
    </location>
    <ligand>
        <name>Zn(2+)</name>
        <dbReference type="ChEBI" id="CHEBI:29105"/>
        <note>catalytic</note>
    </ligand>
</feature>
<dbReference type="GO" id="GO:0005737">
    <property type="term" value="C:cytoplasm"/>
    <property type="evidence" value="ECO:0007669"/>
    <property type="project" value="UniProtKB-SubCell"/>
</dbReference>
<dbReference type="PANTHER" id="PTHR46986:SF1">
    <property type="entry name" value="ENDORIBONUCLEASE YBEY, CHLOROPLASTIC"/>
    <property type="match status" value="1"/>
</dbReference>
<dbReference type="EMBL" id="FNFH01000002">
    <property type="protein sequence ID" value="SDJ86162.1"/>
    <property type="molecule type" value="Genomic_DNA"/>
</dbReference>
<dbReference type="Gene3D" id="3.40.390.30">
    <property type="entry name" value="Metalloproteases ('zincins'), catalytic domain"/>
    <property type="match status" value="1"/>
</dbReference>
<dbReference type="NCBIfam" id="TIGR00043">
    <property type="entry name" value="rRNA maturation RNase YbeY"/>
    <property type="match status" value="1"/>
</dbReference>
<keyword evidence="10" id="KW-1185">Reference proteome</keyword>
<dbReference type="GO" id="GO:0006364">
    <property type="term" value="P:rRNA processing"/>
    <property type="evidence" value="ECO:0007669"/>
    <property type="project" value="UniProtKB-UniRule"/>
</dbReference>
<comment type="subcellular location">
    <subcellularLocation>
        <location evidence="8">Cytoplasm</location>
    </subcellularLocation>
</comment>
<dbReference type="GO" id="GO:0008270">
    <property type="term" value="F:zinc ion binding"/>
    <property type="evidence" value="ECO:0007669"/>
    <property type="project" value="UniProtKB-UniRule"/>
</dbReference>
<name>A0A1G8X6C7_9GAMM</name>
<dbReference type="PROSITE" id="PS01306">
    <property type="entry name" value="UPF0054"/>
    <property type="match status" value="1"/>
</dbReference>
<comment type="similarity">
    <text evidence="1 8">Belongs to the endoribonuclease YbeY family.</text>
</comment>
<evidence type="ECO:0000256" key="7">
    <source>
        <dbReference type="ARBA" id="ARBA00022833"/>
    </source>
</evidence>
<dbReference type="Proteomes" id="UP000199305">
    <property type="component" value="Unassembled WGS sequence"/>
</dbReference>
<dbReference type="InterPro" id="IPR023091">
    <property type="entry name" value="MetalPrtase_cat_dom_sf_prd"/>
</dbReference>
<keyword evidence="8" id="KW-0698">rRNA processing</keyword>
<evidence type="ECO:0000256" key="8">
    <source>
        <dbReference type="HAMAP-Rule" id="MF_00009"/>
    </source>
</evidence>
<evidence type="ECO:0000256" key="1">
    <source>
        <dbReference type="ARBA" id="ARBA00010875"/>
    </source>
</evidence>
<dbReference type="HAMAP" id="MF_00009">
    <property type="entry name" value="Endoribonucl_YbeY"/>
    <property type="match status" value="1"/>
</dbReference>
<dbReference type="AlphaFoldDB" id="A0A1G8X6C7"/>
<protein>
    <recommendedName>
        <fullName evidence="8">Endoribonuclease YbeY</fullName>
        <ecNumber evidence="8">3.1.-.-</ecNumber>
    </recommendedName>
</protein>
<dbReference type="OrthoDB" id="9807740at2"/>
<evidence type="ECO:0000313" key="10">
    <source>
        <dbReference type="Proteomes" id="UP000199305"/>
    </source>
</evidence>
<dbReference type="PANTHER" id="PTHR46986">
    <property type="entry name" value="ENDORIBONUCLEASE YBEY, CHLOROPLASTIC"/>
    <property type="match status" value="1"/>
</dbReference>
<dbReference type="RefSeq" id="WP_091509369.1">
    <property type="nucleotide sequence ID" value="NZ_FNFH01000002.1"/>
</dbReference>
<evidence type="ECO:0000256" key="3">
    <source>
        <dbReference type="ARBA" id="ARBA00022722"/>
    </source>
</evidence>
<evidence type="ECO:0000256" key="6">
    <source>
        <dbReference type="ARBA" id="ARBA00022801"/>
    </source>
</evidence>
<keyword evidence="8" id="KW-0963">Cytoplasm</keyword>
<keyword evidence="5 8" id="KW-0255">Endonuclease</keyword>
<dbReference type="STRING" id="658219.SAMN05216212_0984"/>
<accession>A0A1G8X6C7</accession>
<dbReference type="GO" id="GO:0004222">
    <property type="term" value="F:metalloendopeptidase activity"/>
    <property type="evidence" value="ECO:0007669"/>
    <property type="project" value="InterPro"/>
</dbReference>
<organism evidence="9 10">
    <name type="scientific">Microbulbifer yueqingensis</name>
    <dbReference type="NCBI Taxonomy" id="658219"/>
    <lineage>
        <taxon>Bacteria</taxon>
        <taxon>Pseudomonadati</taxon>
        <taxon>Pseudomonadota</taxon>
        <taxon>Gammaproteobacteria</taxon>
        <taxon>Cellvibrionales</taxon>
        <taxon>Microbulbiferaceae</taxon>
        <taxon>Microbulbifer</taxon>
    </lineage>
</organism>
<feature type="binding site" evidence="8">
    <location>
        <position position="123"/>
    </location>
    <ligand>
        <name>Zn(2+)</name>
        <dbReference type="ChEBI" id="CHEBI:29105"/>
        <note>catalytic</note>
    </ligand>
</feature>
<evidence type="ECO:0000256" key="4">
    <source>
        <dbReference type="ARBA" id="ARBA00022723"/>
    </source>
</evidence>
<evidence type="ECO:0000313" key="9">
    <source>
        <dbReference type="EMBL" id="SDJ86162.1"/>
    </source>
</evidence>
<dbReference type="SUPFAM" id="SSF55486">
    <property type="entry name" value="Metalloproteases ('zincins'), catalytic domain"/>
    <property type="match status" value="1"/>
</dbReference>
<comment type="cofactor">
    <cofactor evidence="8">
        <name>Zn(2+)</name>
        <dbReference type="ChEBI" id="CHEBI:29105"/>
    </cofactor>
    <text evidence="8">Binds 1 zinc ion.</text>
</comment>
<reference evidence="10" key="1">
    <citation type="submission" date="2016-10" db="EMBL/GenBank/DDBJ databases">
        <authorList>
            <person name="Varghese N."/>
            <person name="Submissions S."/>
        </authorList>
    </citation>
    <scope>NUCLEOTIDE SEQUENCE [LARGE SCALE GENOMIC DNA]</scope>
    <source>
        <strain evidence="10">CGMCC 1.10658</strain>
    </source>
</reference>
<keyword evidence="7 8" id="KW-0862">Zinc</keyword>
<feature type="binding site" evidence="8">
    <location>
        <position position="113"/>
    </location>
    <ligand>
        <name>Zn(2+)</name>
        <dbReference type="ChEBI" id="CHEBI:29105"/>
        <note>catalytic</note>
    </ligand>
</feature>
<evidence type="ECO:0000256" key="2">
    <source>
        <dbReference type="ARBA" id="ARBA00022517"/>
    </source>
</evidence>